<reference evidence="2 3" key="1">
    <citation type="submission" date="2024-04" db="EMBL/GenBank/DDBJ databases">
        <title>Novel genus in family Flammeovirgaceae.</title>
        <authorList>
            <person name="Nguyen T.H."/>
            <person name="Vuong T.Q."/>
            <person name="Le H."/>
            <person name="Kim S.-G."/>
        </authorList>
    </citation>
    <scope>NUCLEOTIDE SEQUENCE [LARGE SCALE GENOMIC DNA]</scope>
    <source>
        <strain evidence="2 3">JCM 23209</strain>
    </source>
</reference>
<dbReference type="RefSeq" id="WP_346820885.1">
    <property type="nucleotide sequence ID" value="NZ_JBDKWZ010000004.1"/>
</dbReference>
<dbReference type="EMBL" id="JBDKWZ010000004">
    <property type="protein sequence ID" value="MEN7548104.1"/>
    <property type="molecule type" value="Genomic_DNA"/>
</dbReference>
<dbReference type="GO" id="GO:0008270">
    <property type="term" value="F:zinc ion binding"/>
    <property type="evidence" value="ECO:0007669"/>
    <property type="project" value="InterPro"/>
</dbReference>
<evidence type="ECO:0000313" key="2">
    <source>
        <dbReference type="EMBL" id="MEN7548104.1"/>
    </source>
</evidence>
<dbReference type="GO" id="GO:0070290">
    <property type="term" value="F:N-acylphosphatidylethanolamine-specific phospholipase D activity"/>
    <property type="evidence" value="ECO:0007669"/>
    <property type="project" value="InterPro"/>
</dbReference>
<accession>A0AAW9S6U1</accession>
<dbReference type="PIRSF" id="PIRSF038896">
    <property type="entry name" value="NAPE-PLD"/>
    <property type="match status" value="1"/>
</dbReference>
<comment type="caution">
    <text evidence="2">The sequence shown here is derived from an EMBL/GenBank/DDBJ whole genome shotgun (WGS) entry which is preliminary data.</text>
</comment>
<dbReference type="InterPro" id="IPR024884">
    <property type="entry name" value="NAPE-PLD"/>
</dbReference>
<dbReference type="SUPFAM" id="SSF56281">
    <property type="entry name" value="Metallo-hydrolase/oxidoreductase"/>
    <property type="match status" value="1"/>
</dbReference>
<keyword evidence="3" id="KW-1185">Reference proteome</keyword>
<organism evidence="2 3">
    <name type="scientific">Rapidithrix thailandica</name>
    <dbReference type="NCBI Taxonomy" id="413964"/>
    <lineage>
        <taxon>Bacteria</taxon>
        <taxon>Pseudomonadati</taxon>
        <taxon>Bacteroidota</taxon>
        <taxon>Cytophagia</taxon>
        <taxon>Cytophagales</taxon>
        <taxon>Flammeovirgaceae</taxon>
        <taxon>Rapidithrix</taxon>
    </lineage>
</organism>
<dbReference type="Pfam" id="PF12706">
    <property type="entry name" value="Lactamase_B_2"/>
    <property type="match status" value="1"/>
</dbReference>
<dbReference type="InterPro" id="IPR001279">
    <property type="entry name" value="Metallo-B-lactamas"/>
</dbReference>
<feature type="domain" description="Metallo-beta-lactamase" evidence="1">
    <location>
        <begin position="85"/>
        <end position="280"/>
    </location>
</feature>
<dbReference type="PANTHER" id="PTHR15032">
    <property type="entry name" value="N-ACYL-PHOSPHATIDYLETHANOLAMINE-HYDROLYZING PHOSPHOLIPASE D"/>
    <property type="match status" value="1"/>
</dbReference>
<dbReference type="AlphaFoldDB" id="A0AAW9S6U1"/>
<evidence type="ECO:0000259" key="1">
    <source>
        <dbReference type="Pfam" id="PF12706"/>
    </source>
</evidence>
<proteinExistence type="predicted"/>
<dbReference type="PANTHER" id="PTHR15032:SF4">
    <property type="entry name" value="N-ACYL-PHOSPHATIDYLETHANOLAMINE-HYDROLYZING PHOSPHOLIPASE D"/>
    <property type="match status" value="1"/>
</dbReference>
<evidence type="ECO:0000313" key="3">
    <source>
        <dbReference type="Proteomes" id="UP001403385"/>
    </source>
</evidence>
<gene>
    <name evidence="2" type="ORF">AAG747_09290</name>
</gene>
<dbReference type="Proteomes" id="UP001403385">
    <property type="component" value="Unassembled WGS sequence"/>
</dbReference>
<sequence>MIRLKNSEQFENGKFKNTTQTQVSTGSLWKVMKEYLTDNRRFKKPEKVIPVHPLKASDFSKVPSMEYKVYWLGHSSFILELNHKRFLIDPVLSERASMFDWVGPKRFIKAPVSVEEMPALDGVIISHDHYDHLDKQTIITLSQKGLHFYLPLGVGSHLARWGVAADQLHEFDWWQSFQVGNVEIHCTPARHFSGRGILDRNATLWASWTFIGETQRVFYSGDTGMMPGFEAIGKRFGPFDLTLMQVGAYDKNWSEIHLFPEEAAVAQEALQGKVMIPLHWGTFDLALHDWFEPATKLENLSQNASWRLAFPKIGEAFTASRSNDTPYWWKALLEE</sequence>
<name>A0AAW9S6U1_9BACT</name>
<dbReference type="GO" id="GO:0005737">
    <property type="term" value="C:cytoplasm"/>
    <property type="evidence" value="ECO:0007669"/>
    <property type="project" value="TreeGrafter"/>
</dbReference>
<dbReference type="Gene3D" id="3.60.15.10">
    <property type="entry name" value="Ribonuclease Z/Hydroxyacylglutathione hydrolase-like"/>
    <property type="match status" value="1"/>
</dbReference>
<protein>
    <submittedName>
        <fullName evidence="2">MBL fold metallo-hydrolase</fullName>
    </submittedName>
</protein>
<dbReference type="InterPro" id="IPR036866">
    <property type="entry name" value="RibonucZ/Hydroxyglut_hydro"/>
</dbReference>